<proteinExistence type="predicted"/>
<dbReference type="SUPFAM" id="SSF56112">
    <property type="entry name" value="Protein kinase-like (PK-like)"/>
    <property type="match status" value="1"/>
</dbReference>
<evidence type="ECO:0000313" key="1">
    <source>
        <dbReference type="EMBL" id="KAI5384680.1"/>
    </source>
</evidence>
<name>A0A9D4ZWA5_PEA</name>
<dbReference type="AlphaFoldDB" id="A0A9D4ZWA5"/>
<dbReference type="InterPro" id="IPR011009">
    <property type="entry name" value="Kinase-like_dom_sf"/>
</dbReference>
<keyword evidence="2" id="KW-1185">Reference proteome</keyword>
<accession>A0A9D4ZWA5</accession>
<protein>
    <submittedName>
        <fullName evidence="1">Uncharacterized protein</fullName>
    </submittedName>
</protein>
<reference evidence="1 2" key="1">
    <citation type="journal article" date="2022" name="Nat. Genet.">
        <title>Improved pea reference genome and pan-genome highlight genomic features and evolutionary characteristics.</title>
        <authorList>
            <person name="Yang T."/>
            <person name="Liu R."/>
            <person name="Luo Y."/>
            <person name="Hu S."/>
            <person name="Wang D."/>
            <person name="Wang C."/>
            <person name="Pandey M.K."/>
            <person name="Ge S."/>
            <person name="Xu Q."/>
            <person name="Li N."/>
            <person name="Li G."/>
            <person name="Huang Y."/>
            <person name="Saxena R.K."/>
            <person name="Ji Y."/>
            <person name="Li M."/>
            <person name="Yan X."/>
            <person name="He Y."/>
            <person name="Liu Y."/>
            <person name="Wang X."/>
            <person name="Xiang C."/>
            <person name="Varshney R.K."/>
            <person name="Ding H."/>
            <person name="Gao S."/>
            <person name="Zong X."/>
        </authorList>
    </citation>
    <scope>NUCLEOTIDE SEQUENCE [LARGE SCALE GENOMIC DNA]</scope>
    <source>
        <strain evidence="1 2">cv. Zhongwan 6</strain>
    </source>
</reference>
<dbReference type="PANTHER" id="PTHR47070:SF2">
    <property type="entry name" value="OS06G0206100 PROTEIN"/>
    <property type="match status" value="1"/>
</dbReference>
<dbReference type="Proteomes" id="UP001058974">
    <property type="component" value="Chromosome 7"/>
</dbReference>
<dbReference type="EMBL" id="JAMSHJ010000007">
    <property type="protein sequence ID" value="KAI5384680.1"/>
    <property type="molecule type" value="Genomic_DNA"/>
</dbReference>
<evidence type="ECO:0000313" key="2">
    <source>
        <dbReference type="Proteomes" id="UP001058974"/>
    </source>
</evidence>
<dbReference type="Gramene" id="Psat07G0162200-T1">
    <property type="protein sequence ID" value="KAI5384680.1"/>
    <property type="gene ID" value="KIW84_071622"/>
</dbReference>
<dbReference type="PANTHER" id="PTHR47070">
    <property type="entry name" value="HYDROXYPROLINE-RICH GLYCOPROTEIN-LIKE"/>
    <property type="match status" value="1"/>
</dbReference>
<comment type="caution">
    <text evidence="1">The sequence shown here is derived from an EMBL/GenBank/DDBJ whole genome shotgun (WGS) entry which is preliminary data.</text>
</comment>
<gene>
    <name evidence="1" type="ORF">KIW84_071622</name>
</gene>
<organism evidence="1 2">
    <name type="scientific">Pisum sativum</name>
    <name type="common">Garden pea</name>
    <name type="synonym">Lathyrus oleraceus</name>
    <dbReference type="NCBI Taxonomy" id="3888"/>
    <lineage>
        <taxon>Eukaryota</taxon>
        <taxon>Viridiplantae</taxon>
        <taxon>Streptophyta</taxon>
        <taxon>Embryophyta</taxon>
        <taxon>Tracheophyta</taxon>
        <taxon>Spermatophyta</taxon>
        <taxon>Magnoliopsida</taxon>
        <taxon>eudicotyledons</taxon>
        <taxon>Gunneridae</taxon>
        <taxon>Pentapetalae</taxon>
        <taxon>rosids</taxon>
        <taxon>fabids</taxon>
        <taxon>Fabales</taxon>
        <taxon>Fabaceae</taxon>
        <taxon>Papilionoideae</taxon>
        <taxon>50 kb inversion clade</taxon>
        <taxon>NPAAA clade</taxon>
        <taxon>Hologalegina</taxon>
        <taxon>IRL clade</taxon>
        <taxon>Fabeae</taxon>
        <taxon>Lathyrus</taxon>
    </lineage>
</organism>
<sequence length="227" mass="24751">MYVTFLFKFLRNVKYEEALEKFESVLGTKLEPNEAAVAGFGNFANPAGYAMLAPGVVGGASSLEDSSRVKYKDNLYVPNLQIALGGATGICYLHHECSPPVIHSSILFDEDCEAKIVTHGYIAPELDEAAVASYNVTCCHSKLNQAPTATNYDVGSTTWVDLRIAPLLSAMEVTLLGHGPSRSTIDPIQTSDQSRFLGYEKAYILAEYDSVTLIFAVVFHFLPIVDE</sequence>